<feature type="compositionally biased region" description="Basic and acidic residues" evidence="3">
    <location>
        <begin position="49"/>
        <end position="68"/>
    </location>
</feature>
<dbReference type="InterPro" id="IPR027124">
    <property type="entry name" value="Swc5/CFDP1/2"/>
</dbReference>
<keyword evidence="5" id="KW-1185">Reference proteome</keyword>
<proteinExistence type="predicted"/>
<dbReference type="AlphaFoldDB" id="A0A914X1L4"/>
<sequence>MASNHHDEDDEYVSEDDDDYVPSDVGEDDDVEKSDEEEDLNNEPPQLKESAEQQDQGKNEGDKKHVDDLWADFLADVGETEPSTSSGDATSSNPVPLTDSSDSNKSASSVRKSEPTPASKPQTVTDVFDFAGEEVRVERVVKEPAKADLDKPADASKRKAVGGLAGAVSLLTKKQKLSTLAKSSLDWDSYKRDHNIEQDLQTHNRGKDGFLEKQDFLLRADYRQFEAERDARNALRKKK</sequence>
<evidence type="ECO:0000259" key="4">
    <source>
        <dbReference type="PROSITE" id="PS51279"/>
    </source>
</evidence>
<feature type="compositionally biased region" description="Acidic residues" evidence="3">
    <location>
        <begin position="8"/>
        <end position="41"/>
    </location>
</feature>
<accession>A0A914X1L4</accession>
<name>A0A914X1L4_9BILA</name>
<dbReference type="PANTHER" id="PTHR48407:SF1">
    <property type="entry name" value="CRANIOFACIAL DEVELOPMENT PROTEIN 1"/>
    <property type="match status" value="1"/>
</dbReference>
<feature type="compositionally biased region" description="Low complexity" evidence="3">
    <location>
        <begin position="99"/>
        <end position="110"/>
    </location>
</feature>
<evidence type="ECO:0000313" key="5">
    <source>
        <dbReference type="Proteomes" id="UP000887566"/>
    </source>
</evidence>
<evidence type="ECO:0000313" key="6">
    <source>
        <dbReference type="WBParaSite" id="PSAMB.scaffold564size47081.g7075.t1"/>
    </source>
</evidence>
<dbReference type="PANTHER" id="PTHR48407">
    <property type="entry name" value="CRANIOFACIAL DEVELOPMENT PROTEIN 1"/>
    <property type="match status" value="1"/>
</dbReference>
<dbReference type="PROSITE" id="PS51279">
    <property type="entry name" value="BCNT_C"/>
    <property type="match status" value="1"/>
</dbReference>
<evidence type="ECO:0000256" key="2">
    <source>
        <dbReference type="ARBA" id="ARBA00030244"/>
    </source>
</evidence>
<dbReference type="GO" id="GO:0000812">
    <property type="term" value="C:Swr1 complex"/>
    <property type="evidence" value="ECO:0007669"/>
    <property type="project" value="TreeGrafter"/>
</dbReference>
<dbReference type="InterPro" id="IPR011421">
    <property type="entry name" value="BCNT-C"/>
</dbReference>
<evidence type="ECO:0000256" key="1">
    <source>
        <dbReference type="ARBA" id="ARBA00019033"/>
    </source>
</evidence>
<feature type="compositionally biased region" description="Polar residues" evidence="3">
    <location>
        <begin position="81"/>
        <end position="95"/>
    </location>
</feature>
<protein>
    <recommendedName>
        <fullName evidence="1">Craniofacial development protein 1</fullName>
    </recommendedName>
    <alternativeName>
        <fullName evidence="2">Bucentaur</fullName>
    </alternativeName>
</protein>
<feature type="region of interest" description="Disordered" evidence="3">
    <location>
        <begin position="1"/>
        <end position="125"/>
    </location>
</feature>
<evidence type="ECO:0000256" key="3">
    <source>
        <dbReference type="SAM" id="MobiDB-lite"/>
    </source>
</evidence>
<organism evidence="5 6">
    <name type="scientific">Plectus sambesii</name>
    <dbReference type="NCBI Taxonomy" id="2011161"/>
    <lineage>
        <taxon>Eukaryota</taxon>
        <taxon>Metazoa</taxon>
        <taxon>Ecdysozoa</taxon>
        <taxon>Nematoda</taxon>
        <taxon>Chromadorea</taxon>
        <taxon>Plectida</taxon>
        <taxon>Plectina</taxon>
        <taxon>Plectoidea</taxon>
        <taxon>Plectidae</taxon>
        <taxon>Plectus</taxon>
    </lineage>
</organism>
<dbReference type="Pfam" id="PF07572">
    <property type="entry name" value="BCNT"/>
    <property type="match status" value="1"/>
</dbReference>
<dbReference type="Proteomes" id="UP000887566">
    <property type="component" value="Unplaced"/>
</dbReference>
<dbReference type="WBParaSite" id="PSAMB.scaffold564size47081.g7075.t1">
    <property type="protein sequence ID" value="PSAMB.scaffold564size47081.g7075.t1"/>
    <property type="gene ID" value="PSAMB.scaffold564size47081.g7075"/>
</dbReference>
<reference evidence="6" key="1">
    <citation type="submission" date="2022-11" db="UniProtKB">
        <authorList>
            <consortium name="WormBaseParasite"/>
        </authorList>
    </citation>
    <scope>IDENTIFICATION</scope>
</reference>
<feature type="domain" description="BCNT-C" evidence="4">
    <location>
        <begin position="158"/>
        <end position="238"/>
    </location>
</feature>